<feature type="transmembrane region" description="Helical" evidence="1">
    <location>
        <begin position="12"/>
        <end position="30"/>
    </location>
</feature>
<keyword evidence="1" id="KW-1133">Transmembrane helix</keyword>
<dbReference type="STRING" id="259536.Psyc_1585"/>
<protein>
    <submittedName>
        <fullName evidence="2">Uncharacterized protein</fullName>
    </submittedName>
</protein>
<sequence>MIFVSQSRRAAVSAVLALMVWSVSFFLHFFWEMAQVPFFSGMAEASHWEVVWLCTRATFGDANIAFGAYALGAVFVKDWFWIAKQWRLSTLSVYLGVGLIVTIIFEYWATGAGQRWNYSGLMPDVPLLSIGALPLAQWVVIPIMLIYAVKWMFLGWQISK</sequence>
<feature type="transmembrane region" description="Helical" evidence="1">
    <location>
        <begin position="128"/>
        <end position="149"/>
    </location>
</feature>
<dbReference type="HOGENOM" id="CLU_132599_0_0_6"/>
<dbReference type="Proteomes" id="UP000000546">
    <property type="component" value="Chromosome"/>
</dbReference>
<dbReference type="KEGG" id="par:Psyc_1585"/>
<evidence type="ECO:0000313" key="2">
    <source>
        <dbReference type="EMBL" id="AAZ19433.1"/>
    </source>
</evidence>
<evidence type="ECO:0000313" key="3">
    <source>
        <dbReference type="Proteomes" id="UP000000546"/>
    </source>
</evidence>
<feature type="transmembrane region" description="Helical" evidence="1">
    <location>
        <begin position="50"/>
        <end position="76"/>
    </location>
</feature>
<keyword evidence="1" id="KW-0472">Membrane</keyword>
<accession>Q4FRC5</accession>
<name>Q4FRC5_PSYA2</name>
<dbReference type="AlphaFoldDB" id="Q4FRC5"/>
<dbReference type="EMBL" id="CP000082">
    <property type="protein sequence ID" value="AAZ19433.1"/>
    <property type="molecule type" value="Genomic_DNA"/>
</dbReference>
<dbReference type="RefSeq" id="WP_011280849.1">
    <property type="nucleotide sequence ID" value="NC_007204.1"/>
</dbReference>
<keyword evidence="1" id="KW-0812">Transmembrane</keyword>
<organism evidence="2 3">
    <name type="scientific">Psychrobacter arcticus (strain DSM 17307 / VKM B-2377 / 273-4)</name>
    <dbReference type="NCBI Taxonomy" id="259536"/>
    <lineage>
        <taxon>Bacteria</taxon>
        <taxon>Pseudomonadati</taxon>
        <taxon>Pseudomonadota</taxon>
        <taxon>Gammaproteobacteria</taxon>
        <taxon>Moraxellales</taxon>
        <taxon>Moraxellaceae</taxon>
        <taxon>Psychrobacter</taxon>
    </lineage>
</organism>
<dbReference type="OrthoDB" id="512864at2"/>
<reference evidence="2 3" key="1">
    <citation type="journal article" date="2010" name="Appl. Environ. Microbiol.">
        <title>The genome sequence of Psychrobacter arcticus 273-4, a psychroactive Siberian permafrost bacterium, reveals mechanisms for adaptation to low-temperature growth.</title>
        <authorList>
            <person name="Ayala-del-Rio H.L."/>
            <person name="Chain P.S."/>
            <person name="Grzymski J.J."/>
            <person name="Ponder M.A."/>
            <person name="Ivanova N."/>
            <person name="Bergholz P.W."/>
            <person name="Di Bartolo G."/>
            <person name="Hauser L."/>
            <person name="Land M."/>
            <person name="Bakermans C."/>
            <person name="Rodrigues D."/>
            <person name="Klappenbach J."/>
            <person name="Zarka D."/>
            <person name="Larimer F."/>
            <person name="Richardson P."/>
            <person name="Murray A."/>
            <person name="Thomashow M."/>
            <person name="Tiedje J.M."/>
        </authorList>
    </citation>
    <scope>NUCLEOTIDE SEQUENCE [LARGE SCALE GENOMIC DNA]</scope>
    <source>
        <strain evidence="3">DSM 17307 / VKM B-2377 / 273-4</strain>
    </source>
</reference>
<evidence type="ECO:0000256" key="1">
    <source>
        <dbReference type="SAM" id="Phobius"/>
    </source>
</evidence>
<keyword evidence="3" id="KW-1185">Reference proteome</keyword>
<dbReference type="eggNOG" id="ENOG5032RTX">
    <property type="taxonomic scope" value="Bacteria"/>
</dbReference>
<feature type="transmembrane region" description="Helical" evidence="1">
    <location>
        <begin position="88"/>
        <end position="108"/>
    </location>
</feature>
<proteinExistence type="predicted"/>
<gene>
    <name evidence="2" type="ordered locus">Psyc_1585</name>
</gene>